<evidence type="ECO:0000313" key="15">
    <source>
        <dbReference type="EMBL" id="PJI25022.1"/>
    </source>
</evidence>
<evidence type="ECO:0000313" key="14">
    <source>
        <dbReference type="EMBL" id="PJF01351.1"/>
    </source>
</evidence>
<feature type="domain" description="RNA polymerase sigma factor 70 region 4 type 2" evidence="7">
    <location>
        <begin position="133"/>
        <end position="172"/>
    </location>
</feature>
<feature type="domain" description="RNA polymerase sigma-70 region 2" evidence="6">
    <location>
        <begin position="27"/>
        <end position="95"/>
    </location>
</feature>
<reference evidence="9 20" key="6">
    <citation type="submission" date="2017-11" db="EMBL/GenBank/DDBJ databases">
        <title>Genome sequencing of Prevotella intermedia KCOM 2033.</title>
        <authorList>
            <person name="Kook J.-K."/>
            <person name="Park S.-N."/>
            <person name="Lim Y.K."/>
        </authorList>
    </citation>
    <scope>NUCLEOTIDE SEQUENCE [LARGE SCALE GENOMIC DNA]</scope>
    <source>
        <strain evidence="9 20">KCOM 2033</strain>
    </source>
</reference>
<evidence type="ECO:0000256" key="1">
    <source>
        <dbReference type="ARBA" id="ARBA00010641"/>
    </source>
</evidence>
<organism evidence="10 16">
    <name type="scientific">Prevotella intermedia</name>
    <dbReference type="NCBI Taxonomy" id="28131"/>
    <lineage>
        <taxon>Bacteria</taxon>
        <taxon>Pseudomonadati</taxon>
        <taxon>Bacteroidota</taxon>
        <taxon>Bacteroidia</taxon>
        <taxon>Bacteroidales</taxon>
        <taxon>Prevotellaceae</taxon>
        <taxon>Prevotella</taxon>
    </lineage>
</organism>
<dbReference type="InterPro" id="IPR013249">
    <property type="entry name" value="RNA_pol_sigma70_r4_t2"/>
</dbReference>
<dbReference type="EMBL" id="PEKM01000001">
    <property type="protein sequence ID" value="PIK18196.1"/>
    <property type="molecule type" value="Genomic_DNA"/>
</dbReference>
<dbReference type="InterPro" id="IPR013325">
    <property type="entry name" value="RNA_pol_sigma_r2"/>
</dbReference>
<dbReference type="Gene3D" id="1.10.1740.10">
    <property type="match status" value="1"/>
</dbReference>
<keyword evidence="2" id="KW-0805">Transcription regulation</keyword>
<dbReference type="InterPro" id="IPR013324">
    <property type="entry name" value="RNA_pol_sigma_r3/r4-like"/>
</dbReference>
<dbReference type="RefSeq" id="WP_061868094.1">
    <property type="nucleotide sequence ID" value="NZ_AP014597.1"/>
</dbReference>
<evidence type="ECO:0000313" key="23">
    <source>
        <dbReference type="Proteomes" id="UP000231201"/>
    </source>
</evidence>
<evidence type="ECO:0000256" key="4">
    <source>
        <dbReference type="ARBA" id="ARBA00023125"/>
    </source>
</evidence>
<evidence type="ECO:0000313" key="9">
    <source>
        <dbReference type="EMBL" id="ATV52444.1"/>
    </source>
</evidence>
<reference evidence="11 17" key="2">
    <citation type="submission" date="2017-09" db="EMBL/GenBank/DDBJ databases">
        <title>Phase variable restriction modification systems are present in the genome sequences of periodontal pathogens Prevotella intermedia, Tannerella forsythia and Porphyromonas gingivalis.</title>
        <authorList>
            <person name="Haigh R.D."/>
            <person name="Crawford L."/>
            <person name="Ralph J."/>
            <person name="Wanford J."/>
            <person name="Vartoukian S.R."/>
            <person name="Hijazib K."/>
            <person name="Wade W."/>
            <person name="Oggioni M.R."/>
        </authorList>
    </citation>
    <scope>NUCLEOTIDE SEQUENCE [LARGE SCALE GENOMIC DNA]</scope>
    <source>
        <strain evidence="11 17">WW2834</strain>
    </source>
</reference>
<dbReference type="PANTHER" id="PTHR43133">
    <property type="entry name" value="RNA POLYMERASE ECF-TYPE SIGMA FACTO"/>
    <property type="match status" value="1"/>
</dbReference>
<reference evidence="15 23" key="7">
    <citation type="submission" date="2017-11" db="EMBL/GenBank/DDBJ databases">
        <title>Genome sequencing of Prevotella intermedia KCOM 2833.</title>
        <authorList>
            <person name="Kook J.-K."/>
            <person name="Park S.-N."/>
            <person name="Lim Y.K."/>
        </authorList>
    </citation>
    <scope>NUCLEOTIDE SEQUENCE [LARGE SCALE GENOMIC DNA]</scope>
    <source>
        <strain evidence="15 23">KCOM 2833</strain>
    </source>
</reference>
<dbReference type="NCBIfam" id="TIGR02937">
    <property type="entry name" value="sigma70-ECF"/>
    <property type="match status" value="1"/>
</dbReference>
<dbReference type="EMBL" id="PENH01000001">
    <property type="protein sequence ID" value="PJI25022.1"/>
    <property type="molecule type" value="Genomic_DNA"/>
</dbReference>
<keyword evidence="4" id="KW-0238">DNA-binding</keyword>
<dbReference type="Proteomes" id="UP000219058">
    <property type="component" value="Unassembled WGS sequence"/>
</dbReference>
<evidence type="ECO:0000256" key="2">
    <source>
        <dbReference type="ARBA" id="ARBA00023015"/>
    </source>
</evidence>
<keyword evidence="5" id="KW-0804">Transcription</keyword>
<evidence type="ECO:0000313" key="18">
    <source>
        <dbReference type="Proteomes" id="UP000228641"/>
    </source>
</evidence>
<reference evidence="13 22" key="4">
    <citation type="submission" date="2017-11" db="EMBL/GenBank/DDBJ databases">
        <title>Genome sequencing of Prevotella intermedia KCOM 1653.</title>
        <authorList>
            <person name="Kook J.-K."/>
            <person name="Park S.-N."/>
            <person name="Lim Y.K."/>
        </authorList>
    </citation>
    <scope>NUCLEOTIDE SEQUENCE [LARGE SCALE GENOMIC DNA]</scope>
    <source>
        <strain evidence="13 22">KCOM 1653</strain>
    </source>
</reference>
<dbReference type="Proteomes" id="UP000231201">
    <property type="component" value="Unassembled WGS sequence"/>
</dbReference>
<evidence type="ECO:0000256" key="5">
    <source>
        <dbReference type="ARBA" id="ARBA00023163"/>
    </source>
</evidence>
<evidence type="ECO:0000313" key="19">
    <source>
        <dbReference type="Proteomes" id="UP000229111"/>
    </source>
</evidence>
<evidence type="ECO:0000313" key="16">
    <source>
        <dbReference type="Proteomes" id="UP000217431"/>
    </source>
</evidence>
<dbReference type="Proteomes" id="UP000229630">
    <property type="component" value="Chromosome 1"/>
</dbReference>
<dbReference type="EMBL" id="NSLY01000032">
    <property type="protein sequence ID" value="PDP59010.1"/>
    <property type="molecule type" value="Genomic_DNA"/>
</dbReference>
<dbReference type="InterPro" id="IPR036388">
    <property type="entry name" value="WH-like_DNA-bd_sf"/>
</dbReference>
<dbReference type="Proteomes" id="UP000230046">
    <property type="component" value="Unassembled WGS sequence"/>
</dbReference>
<dbReference type="EMBL" id="CP024723">
    <property type="protein sequence ID" value="ATV25289.1"/>
    <property type="molecule type" value="Genomic_DNA"/>
</dbReference>
<dbReference type="SUPFAM" id="SSF88946">
    <property type="entry name" value="Sigma2 domain of RNA polymerase sigma factors"/>
    <property type="match status" value="1"/>
</dbReference>
<dbReference type="SUPFAM" id="SSF88659">
    <property type="entry name" value="Sigma3 and sigma4 domains of RNA polymerase sigma factors"/>
    <property type="match status" value="1"/>
</dbReference>
<evidence type="ECO:0000313" key="10">
    <source>
        <dbReference type="EMBL" id="BAU16699.1"/>
    </source>
</evidence>
<reference evidence="10 16" key="1">
    <citation type="journal article" date="2016" name="DNA Res.">
        <title>The complete genome sequencing of Prevotella intermedia strain OMA14 and a subsequent fine-scale, intra-species genomic comparison reveal an unusual amplification of conjugative and mobile transposons and identify a novel Prevotella-lineage-specific repeat.</title>
        <authorList>
            <person name="Naito M."/>
            <person name="Ogura Y."/>
            <person name="Itoh T."/>
            <person name="Shoji M."/>
            <person name="Okamoto M."/>
            <person name="Hayashi T."/>
            <person name="Nakayama K."/>
        </authorList>
    </citation>
    <scope>NUCLEOTIDE SEQUENCE [LARGE SCALE GENOMIC DNA]</scope>
    <source>
        <strain evidence="10 16">OMA14</strain>
    </source>
</reference>
<evidence type="ECO:0000313" key="17">
    <source>
        <dbReference type="Proteomes" id="UP000219058"/>
    </source>
</evidence>
<evidence type="ECO:0000259" key="7">
    <source>
        <dbReference type="Pfam" id="PF08281"/>
    </source>
</evidence>
<evidence type="ECO:0000313" key="12">
    <source>
        <dbReference type="EMBL" id="PIK18196.1"/>
    </source>
</evidence>
<dbReference type="GO" id="GO:0003677">
    <property type="term" value="F:DNA binding"/>
    <property type="evidence" value="ECO:0007669"/>
    <property type="project" value="UniProtKB-KW"/>
</dbReference>
<dbReference type="PANTHER" id="PTHR43133:SF8">
    <property type="entry name" value="RNA POLYMERASE SIGMA FACTOR HI_1459-RELATED"/>
    <property type="match status" value="1"/>
</dbReference>
<dbReference type="AlphaFoldDB" id="A0A0S3UGV7"/>
<evidence type="ECO:0000259" key="6">
    <source>
        <dbReference type="Pfam" id="PF04542"/>
    </source>
</evidence>
<protein>
    <submittedName>
        <fullName evidence="10">RNA polymerase sigma-70 factor ECF family</fullName>
    </submittedName>
    <submittedName>
        <fullName evidence="8">RNA polymerase subunit sigma-24</fullName>
    </submittedName>
</protein>
<dbReference type="EMBL" id="CP024696">
    <property type="protein sequence ID" value="ATV52444.1"/>
    <property type="molecule type" value="Genomic_DNA"/>
</dbReference>
<dbReference type="InterPro" id="IPR007627">
    <property type="entry name" value="RNA_pol_sigma70_r2"/>
</dbReference>
<evidence type="ECO:0000313" key="11">
    <source>
        <dbReference type="EMBL" id="PDP59010.1"/>
    </source>
</evidence>
<dbReference type="Pfam" id="PF04542">
    <property type="entry name" value="Sigma70_r2"/>
    <property type="match status" value="1"/>
</dbReference>
<dbReference type="EMBL" id="AP014597">
    <property type="protein sequence ID" value="BAU16699.1"/>
    <property type="molecule type" value="Genomic_DNA"/>
</dbReference>
<evidence type="ECO:0000256" key="3">
    <source>
        <dbReference type="ARBA" id="ARBA00023082"/>
    </source>
</evidence>
<dbReference type="InterPro" id="IPR039425">
    <property type="entry name" value="RNA_pol_sigma-70-like"/>
</dbReference>
<keyword evidence="3" id="KW-0731">Sigma factor</keyword>
<dbReference type="Proteomes" id="UP000229323">
    <property type="component" value="Chromosome"/>
</dbReference>
<evidence type="ECO:0000313" key="21">
    <source>
        <dbReference type="Proteomes" id="UP000229630"/>
    </source>
</evidence>
<evidence type="ECO:0000313" key="8">
    <source>
        <dbReference type="EMBL" id="ATV25289.1"/>
    </source>
</evidence>
<dbReference type="Proteomes" id="UP000229111">
    <property type="component" value="Unassembled WGS sequence"/>
</dbReference>
<proteinExistence type="inferred from homology"/>
<reference evidence="14 18" key="5">
    <citation type="submission" date="2017-11" db="EMBL/GenBank/DDBJ databases">
        <title>Genome sequencing of Prevotella intermedia KCOM 1779.</title>
        <authorList>
            <person name="Kook J.-K."/>
            <person name="Park S.-N."/>
            <person name="Lim Y.K."/>
        </authorList>
    </citation>
    <scope>NUCLEOTIDE SEQUENCE [LARGE SCALE GENOMIC DNA]</scope>
    <source>
        <strain evidence="14 18">KCOM 1779</strain>
    </source>
</reference>
<dbReference type="EMBL" id="PGGD01000001">
    <property type="protein sequence ID" value="PJF01351.1"/>
    <property type="molecule type" value="Genomic_DNA"/>
</dbReference>
<name>A0A0S3UGV7_PREIN</name>
<evidence type="ECO:0000313" key="13">
    <source>
        <dbReference type="EMBL" id="PIK21076.1"/>
    </source>
</evidence>
<dbReference type="Pfam" id="PF08281">
    <property type="entry name" value="Sigma70_r4_2"/>
    <property type="match status" value="1"/>
</dbReference>
<dbReference type="STRING" id="28131.BWX40_06945"/>
<dbReference type="InterPro" id="IPR014284">
    <property type="entry name" value="RNA_pol_sigma-70_dom"/>
</dbReference>
<sequence length="199" mass="23063">MKKLSEMTDEGLALSYINGDNRAFDLLLSRNQSKLFSYILFVVRNRDVADDIFQETFVKIITKLQEGRYKPSGKFSAWAMRIAHNVIMDWYRAQKSDKIVEPTKENDLSNIGGADVQIGNIENQFVNMQTLADIQKMMEHLPASQREVVFMRFYQEMSFKEIAKTTGVSINTSLGRMRYAILNLRKMVRENDVLLQLAY</sequence>
<gene>
    <name evidence="11" type="ORF">CLI71_10205</name>
    <name evidence="12" type="ORF">CTI16_03335</name>
    <name evidence="13" type="ORF">CTI18_06945</name>
    <name evidence="9" type="ORF">CTM50_05005</name>
    <name evidence="15" type="ORF">CTM59_02585</name>
    <name evidence="8" type="ORF">CTM62_00110</name>
    <name evidence="14" type="ORF">CUB97_09010</name>
    <name evidence="10" type="ORF">PIOMA14_I_0190</name>
</gene>
<dbReference type="Proteomes" id="UP000217431">
    <property type="component" value="Chromosome I"/>
</dbReference>
<dbReference type="CDD" id="cd06171">
    <property type="entry name" value="Sigma70_r4"/>
    <property type="match status" value="1"/>
</dbReference>
<dbReference type="GO" id="GO:0006352">
    <property type="term" value="P:DNA-templated transcription initiation"/>
    <property type="evidence" value="ECO:0007669"/>
    <property type="project" value="InterPro"/>
</dbReference>
<dbReference type="GO" id="GO:0016987">
    <property type="term" value="F:sigma factor activity"/>
    <property type="evidence" value="ECO:0007669"/>
    <property type="project" value="UniProtKB-KW"/>
</dbReference>
<dbReference type="EMBL" id="PEKN01000001">
    <property type="protein sequence ID" value="PIK21076.1"/>
    <property type="molecule type" value="Genomic_DNA"/>
</dbReference>
<dbReference type="Proteomes" id="UP000228641">
    <property type="component" value="Unassembled WGS sequence"/>
</dbReference>
<evidence type="ECO:0000313" key="20">
    <source>
        <dbReference type="Proteomes" id="UP000229323"/>
    </source>
</evidence>
<reference evidence="12 19" key="3">
    <citation type="submission" date="2017-11" db="EMBL/GenBank/DDBJ databases">
        <title>Genome sequencing of Prevotella intermedia KCOM 1101.</title>
        <authorList>
            <person name="Kook J.-K."/>
            <person name="Park S.-N."/>
            <person name="Lim Y.K."/>
        </authorList>
    </citation>
    <scope>NUCLEOTIDE SEQUENCE [LARGE SCALE GENOMIC DNA]</scope>
    <source>
        <strain evidence="12 19">KCOM 1101</strain>
    </source>
</reference>
<reference evidence="8 21" key="8">
    <citation type="submission" date="2017-11" db="EMBL/GenBank/DDBJ databases">
        <title>Genome sequencing of Prevotella intermedia KCOM 2837.</title>
        <authorList>
            <person name="Kook J.-K."/>
            <person name="Park S.-N."/>
            <person name="Lim Y.K."/>
        </authorList>
    </citation>
    <scope>NUCLEOTIDE SEQUENCE [LARGE SCALE GENOMIC DNA]</scope>
    <source>
        <strain evidence="8 21">KCOM 2837</strain>
    </source>
</reference>
<accession>A0A0S3UGV7</accession>
<dbReference type="Gene3D" id="1.10.10.10">
    <property type="entry name" value="Winged helix-like DNA-binding domain superfamily/Winged helix DNA-binding domain"/>
    <property type="match status" value="1"/>
</dbReference>
<comment type="similarity">
    <text evidence="1">Belongs to the sigma-70 factor family. ECF subfamily.</text>
</comment>
<evidence type="ECO:0000313" key="22">
    <source>
        <dbReference type="Proteomes" id="UP000230046"/>
    </source>
</evidence>